<protein>
    <submittedName>
        <fullName evidence="2">Uncharacterized protein</fullName>
    </submittedName>
</protein>
<organism evidence="2 3">
    <name type="scientific">Arachis hypogaea</name>
    <name type="common">Peanut</name>
    <dbReference type="NCBI Taxonomy" id="3818"/>
    <lineage>
        <taxon>Eukaryota</taxon>
        <taxon>Viridiplantae</taxon>
        <taxon>Streptophyta</taxon>
        <taxon>Embryophyta</taxon>
        <taxon>Tracheophyta</taxon>
        <taxon>Spermatophyta</taxon>
        <taxon>Magnoliopsida</taxon>
        <taxon>eudicotyledons</taxon>
        <taxon>Gunneridae</taxon>
        <taxon>Pentapetalae</taxon>
        <taxon>rosids</taxon>
        <taxon>fabids</taxon>
        <taxon>Fabales</taxon>
        <taxon>Fabaceae</taxon>
        <taxon>Papilionoideae</taxon>
        <taxon>50 kb inversion clade</taxon>
        <taxon>dalbergioids sensu lato</taxon>
        <taxon>Dalbergieae</taxon>
        <taxon>Pterocarpus clade</taxon>
        <taxon>Arachis</taxon>
    </lineage>
</organism>
<feature type="transmembrane region" description="Helical" evidence="1">
    <location>
        <begin position="79"/>
        <end position="98"/>
    </location>
</feature>
<dbReference type="EMBL" id="CP031001">
    <property type="protein sequence ID" value="QHN77344.1"/>
    <property type="molecule type" value="Genomic_DNA"/>
</dbReference>
<sequence>MPERPNRLYSESSSSRFLRRKPHSSCRHSSCRLATEPIIVATEPVTVYLHSSLVVAEPITIVAEPAITFLLSPFLLGKFLKPVAAFLLLNLFFLGKFLSLHPPSFSLHHIVSLLI</sequence>
<evidence type="ECO:0000313" key="2">
    <source>
        <dbReference type="EMBL" id="QHN77344.1"/>
    </source>
</evidence>
<reference evidence="2 3" key="1">
    <citation type="submission" date="2020-01" db="EMBL/GenBank/DDBJ databases">
        <title>Genome sequence of Arachis hypogaea, cultivar Shitouqi.</title>
        <authorList>
            <person name="Zhuang W."/>
            <person name="Chen H."/>
            <person name="Varshney R."/>
            <person name="Wang D."/>
            <person name="Ming R."/>
        </authorList>
    </citation>
    <scope>NUCLEOTIDE SEQUENCE [LARGE SCALE GENOMIC DNA]</scope>
    <source>
        <tissue evidence="2">Young leaf</tissue>
    </source>
</reference>
<gene>
    <name evidence="2" type="ORF">DS421_19g651840</name>
</gene>
<name>A0A6B9V8W3_ARAHY</name>
<accession>A0A6B9V8W3</accession>
<keyword evidence="1" id="KW-0812">Transmembrane</keyword>
<evidence type="ECO:0000256" key="1">
    <source>
        <dbReference type="SAM" id="Phobius"/>
    </source>
</evidence>
<proteinExistence type="predicted"/>
<dbReference type="Proteomes" id="UP000464620">
    <property type="component" value="Chromosome B09"/>
</dbReference>
<evidence type="ECO:0000313" key="3">
    <source>
        <dbReference type="Proteomes" id="UP000464620"/>
    </source>
</evidence>
<dbReference type="AlphaFoldDB" id="A0A6B9V8W3"/>
<keyword evidence="1" id="KW-0472">Membrane</keyword>
<keyword evidence="1" id="KW-1133">Transmembrane helix</keyword>